<evidence type="ECO:0000259" key="3">
    <source>
        <dbReference type="PROSITE" id="PS50206"/>
    </source>
</evidence>
<dbReference type="SUPFAM" id="SSF52821">
    <property type="entry name" value="Rhodanese/Cell cycle control phosphatase"/>
    <property type="match status" value="2"/>
</dbReference>
<dbReference type="PANTHER" id="PTHR11364">
    <property type="entry name" value="THIOSULFATE SULFERTANSFERASE"/>
    <property type="match status" value="1"/>
</dbReference>
<evidence type="ECO:0000256" key="2">
    <source>
        <dbReference type="ARBA" id="ARBA00022737"/>
    </source>
</evidence>
<keyword evidence="2" id="KW-0677">Repeat</keyword>
<dbReference type="InterPro" id="IPR036873">
    <property type="entry name" value="Rhodanese-like_dom_sf"/>
</dbReference>
<protein>
    <submittedName>
        <fullName evidence="4">Sulfurtransferase</fullName>
    </submittedName>
</protein>
<dbReference type="PROSITE" id="PS00380">
    <property type="entry name" value="RHODANESE_1"/>
    <property type="match status" value="1"/>
</dbReference>
<dbReference type="PROSITE" id="PS50206">
    <property type="entry name" value="RHODANESE_3"/>
    <property type="match status" value="2"/>
</dbReference>
<dbReference type="InterPro" id="IPR001763">
    <property type="entry name" value="Rhodanese-like_dom"/>
</dbReference>
<evidence type="ECO:0000313" key="5">
    <source>
        <dbReference type="Proteomes" id="UP000808146"/>
    </source>
</evidence>
<feature type="domain" description="Rhodanese" evidence="3">
    <location>
        <begin position="165"/>
        <end position="278"/>
    </location>
</feature>
<name>A0A9D7LQJ6_9RHOO</name>
<dbReference type="AlphaFoldDB" id="A0A9D7LQJ6"/>
<evidence type="ECO:0000256" key="1">
    <source>
        <dbReference type="ARBA" id="ARBA00022679"/>
    </source>
</evidence>
<dbReference type="Gene3D" id="3.40.250.10">
    <property type="entry name" value="Rhodanese-like domain"/>
    <property type="match status" value="2"/>
</dbReference>
<accession>A0A9D7LQJ6</accession>
<dbReference type="CDD" id="cd01449">
    <property type="entry name" value="TST_Repeat_2"/>
    <property type="match status" value="1"/>
</dbReference>
<keyword evidence="1" id="KW-0808">Transferase</keyword>
<proteinExistence type="predicted"/>
<dbReference type="PANTHER" id="PTHR11364:SF27">
    <property type="entry name" value="SULFURTRANSFERASE"/>
    <property type="match status" value="1"/>
</dbReference>
<dbReference type="GO" id="GO:0004792">
    <property type="term" value="F:thiosulfate-cyanide sulfurtransferase activity"/>
    <property type="evidence" value="ECO:0007669"/>
    <property type="project" value="InterPro"/>
</dbReference>
<dbReference type="InterPro" id="IPR001307">
    <property type="entry name" value="Thiosulphate_STrfase_CS"/>
</dbReference>
<evidence type="ECO:0000313" key="4">
    <source>
        <dbReference type="EMBL" id="MBK8889318.1"/>
    </source>
</evidence>
<dbReference type="Proteomes" id="UP000808146">
    <property type="component" value="Unassembled WGS sequence"/>
</dbReference>
<feature type="domain" description="Rhodanese" evidence="3">
    <location>
        <begin position="22"/>
        <end position="136"/>
    </location>
</feature>
<dbReference type="EMBL" id="JADKBR010000001">
    <property type="protein sequence ID" value="MBK8889318.1"/>
    <property type="molecule type" value="Genomic_DNA"/>
</dbReference>
<dbReference type="Pfam" id="PF00581">
    <property type="entry name" value="Rhodanese"/>
    <property type="match status" value="2"/>
</dbReference>
<comment type="caution">
    <text evidence="4">The sequence shown here is derived from an EMBL/GenBank/DDBJ whole genome shotgun (WGS) entry which is preliminary data.</text>
</comment>
<sequence length="278" mass="30189">MSFTTLVDVATLAAHLGDLEWRVIDVRHQLSDVGYGERAYSESHIPGAVFLHCDRDLSGPVTGANGRHPWPERDRLVERLGEIGIGPQTQVVVYDDAQGMIAGRLWVLLRWLGHERVALLDGGLQAWRAAGGAMTALPPKVHAVAFNASAEVGPITTDDVLERLETPGMRLVDARSPDRYRGENETIDPVGGHIPGAVNRFFRDNLRADGRYKPAAELRAEWLAVLAGALPEQVIHQCGSGVSACHNMLAMEIAGLPGSRLYAGSWSEWCVDPGRPIA</sequence>
<dbReference type="SMART" id="SM00450">
    <property type="entry name" value="RHOD"/>
    <property type="match status" value="2"/>
</dbReference>
<gene>
    <name evidence="4" type="ORF">IPN75_02490</name>
</gene>
<reference evidence="4" key="1">
    <citation type="submission" date="2020-10" db="EMBL/GenBank/DDBJ databases">
        <title>Connecting structure to function with the recovery of over 1000 high-quality activated sludge metagenome-assembled genomes encoding full-length rRNA genes using long-read sequencing.</title>
        <authorList>
            <person name="Singleton C.M."/>
            <person name="Petriglieri F."/>
            <person name="Kristensen J.M."/>
            <person name="Kirkegaard R.H."/>
            <person name="Michaelsen T.Y."/>
            <person name="Andersen M.H."/>
            <person name="Karst S.M."/>
            <person name="Dueholm M.S."/>
            <person name="Nielsen P.H."/>
            <person name="Albertsen M."/>
        </authorList>
    </citation>
    <scope>NUCLEOTIDE SEQUENCE</scope>
    <source>
        <strain evidence="4">OdNE_18-Q3-R46-58_BAT3C.305</strain>
    </source>
</reference>
<organism evidence="4 5">
    <name type="scientific">Candidatus Dechloromonas phosphorivorans</name>
    <dbReference type="NCBI Taxonomy" id="2899244"/>
    <lineage>
        <taxon>Bacteria</taxon>
        <taxon>Pseudomonadati</taxon>
        <taxon>Pseudomonadota</taxon>
        <taxon>Betaproteobacteria</taxon>
        <taxon>Rhodocyclales</taxon>
        <taxon>Azonexaceae</taxon>
        <taxon>Dechloromonas</taxon>
    </lineage>
</organism>
<dbReference type="InterPro" id="IPR045078">
    <property type="entry name" value="TST/MPST-like"/>
</dbReference>
<dbReference type="CDD" id="cd01448">
    <property type="entry name" value="TST_Repeat_1"/>
    <property type="match status" value="1"/>
</dbReference>